<keyword evidence="3" id="KW-1185">Reference proteome</keyword>
<dbReference type="EMBL" id="JYHA01000023">
    <property type="protein sequence ID" value="KKB96787.1"/>
    <property type="molecule type" value="Genomic_DNA"/>
</dbReference>
<feature type="transmembrane region" description="Helical" evidence="1">
    <location>
        <begin position="38"/>
        <end position="61"/>
    </location>
</feature>
<keyword evidence="1" id="KW-0812">Transmembrane</keyword>
<dbReference type="Pfam" id="PF06055">
    <property type="entry name" value="ExoD"/>
    <property type="match status" value="1"/>
</dbReference>
<evidence type="ECO:0000256" key="1">
    <source>
        <dbReference type="SAM" id="Phobius"/>
    </source>
</evidence>
<evidence type="ECO:0000313" key="2">
    <source>
        <dbReference type="EMBL" id="KKB96787.1"/>
    </source>
</evidence>
<keyword evidence="1" id="KW-0472">Membrane</keyword>
<gene>
    <name evidence="2" type="ORF">SZ25_00096</name>
</gene>
<accession>A0A0F5MRW1</accession>
<comment type="caution">
    <text evidence="2">The sequence shown here is derived from an EMBL/GenBank/DDBJ whole genome shotgun (WGS) entry which is preliminary data.</text>
</comment>
<organism evidence="2 3">
    <name type="scientific">Candidatus Arcanibacter lacustris</name>
    <dbReference type="NCBI Taxonomy" id="1607817"/>
    <lineage>
        <taxon>Bacteria</taxon>
        <taxon>Pseudomonadati</taxon>
        <taxon>Pseudomonadota</taxon>
        <taxon>Alphaproteobacteria</taxon>
        <taxon>Rickettsiales</taxon>
        <taxon>Candidatus Arcanibacter</taxon>
    </lineage>
</organism>
<dbReference type="InterPro" id="IPR010331">
    <property type="entry name" value="ExoD"/>
</dbReference>
<feature type="transmembrane region" description="Helical" evidence="1">
    <location>
        <begin position="168"/>
        <end position="201"/>
    </location>
</feature>
<reference evidence="2 3" key="1">
    <citation type="submission" date="2015-02" db="EMBL/GenBank/DDBJ databases">
        <title>Single cell genomics of a rare environmental alphaproteobacterium provides unique insights into Rickettsiaceae evolution.</title>
        <authorList>
            <person name="Martijn J."/>
            <person name="Schulz F."/>
            <person name="Zaremba-Niedzwiedzka K."/>
            <person name="Viklund J."/>
            <person name="Stepanauskas R."/>
            <person name="Andersson S.G.E."/>
            <person name="Horn M."/>
            <person name="Guy L."/>
            <person name="Ettema T.J.G."/>
        </authorList>
    </citation>
    <scope>NUCLEOTIDE SEQUENCE [LARGE SCALE GENOMIC DNA]</scope>
    <source>
        <strain evidence="2 3">SCGC AAA041-L04</strain>
    </source>
</reference>
<dbReference type="AlphaFoldDB" id="A0A0F5MRW1"/>
<dbReference type="PIRSF" id="PIRSF033239">
    <property type="entry name" value="ExoD"/>
    <property type="match status" value="1"/>
</dbReference>
<dbReference type="PANTHER" id="PTHR41795:SF1">
    <property type="entry name" value="EXOPOLYSACCHARIDE SYNTHESIS PROTEIN"/>
    <property type="match status" value="1"/>
</dbReference>
<protein>
    <submittedName>
        <fullName evidence="2">Exopolysaccharide synthesis, ExoD</fullName>
    </submittedName>
</protein>
<dbReference type="Proteomes" id="UP000033358">
    <property type="component" value="Unassembled WGS sequence"/>
</dbReference>
<keyword evidence="1" id="KW-1133">Transmembrane helix</keyword>
<feature type="transmembrane region" description="Helical" evidence="1">
    <location>
        <begin position="125"/>
        <end position="147"/>
    </location>
</feature>
<proteinExistence type="predicted"/>
<dbReference type="PANTHER" id="PTHR41795">
    <property type="entry name" value="EXOPOLYSACCHARIDE SYNTHESIS PROTEIN"/>
    <property type="match status" value="1"/>
</dbReference>
<evidence type="ECO:0000313" key="3">
    <source>
        <dbReference type="Proteomes" id="UP000033358"/>
    </source>
</evidence>
<name>A0A0F5MRW1_9RICK</name>
<sequence length="207" mass="22858">MEKNIDNRISTILKKLSLEVKDSEHISISQIMGMLQQYGFSLLMIIFAMPCVLPLPGISFIGGVPLTYFSVQILRGFTSPKIPTWLAKKQVTSESLINVINKALPYLEKLERSFQWKFPIDNMLVATRLMGIFSLLFAIYITLPLPLGNSLPSIGIILMSIGLLNKDLLLIIIGILVGMVGVVLASSFAAGMIGLVSIFIVKFCSFF</sequence>